<evidence type="ECO:0000313" key="5">
    <source>
        <dbReference type="Proteomes" id="UP000000321"/>
    </source>
</evidence>
<dbReference type="PRINTS" id="PR00625">
    <property type="entry name" value="JDOMAIN"/>
</dbReference>
<dbReference type="Gene3D" id="1.10.287.110">
    <property type="entry name" value="DnaJ domain"/>
    <property type="match status" value="1"/>
</dbReference>
<name>Q1YGM0_AURMS</name>
<dbReference type="PROSITE" id="PS00636">
    <property type="entry name" value="DNAJ_1"/>
    <property type="match status" value="1"/>
</dbReference>
<feature type="region of interest" description="Disordered" evidence="2">
    <location>
        <begin position="88"/>
        <end position="112"/>
    </location>
</feature>
<dbReference type="SMART" id="SM00271">
    <property type="entry name" value="DnaJ"/>
    <property type="match status" value="1"/>
</dbReference>
<feature type="compositionally biased region" description="Gly residues" evidence="2">
    <location>
        <begin position="88"/>
        <end position="101"/>
    </location>
</feature>
<dbReference type="GO" id="GO:0042026">
    <property type="term" value="P:protein refolding"/>
    <property type="evidence" value="ECO:0007669"/>
    <property type="project" value="TreeGrafter"/>
</dbReference>
<gene>
    <name evidence="4" type="ORF">SI859A1_02806</name>
</gene>
<dbReference type="InterPro" id="IPR018253">
    <property type="entry name" value="DnaJ_domain_CS"/>
</dbReference>
<dbReference type="RefSeq" id="WP_009210625.1">
    <property type="nucleotide sequence ID" value="NZ_BBWP01000008.1"/>
</dbReference>
<dbReference type="SUPFAM" id="SSF46565">
    <property type="entry name" value="Chaperone J-domain"/>
    <property type="match status" value="1"/>
</dbReference>
<dbReference type="InterPro" id="IPR002939">
    <property type="entry name" value="DnaJ_C"/>
</dbReference>
<dbReference type="Proteomes" id="UP000000321">
    <property type="component" value="Unassembled WGS sequence"/>
</dbReference>
<dbReference type="InterPro" id="IPR001623">
    <property type="entry name" value="DnaJ_domain"/>
</dbReference>
<accession>Q1YGM0</accession>
<dbReference type="PANTHER" id="PTHR43096">
    <property type="entry name" value="DNAJ HOMOLOG 1, MITOCHONDRIAL-RELATED"/>
    <property type="match status" value="1"/>
</dbReference>
<dbReference type="CDD" id="cd06257">
    <property type="entry name" value="DnaJ"/>
    <property type="match status" value="1"/>
</dbReference>
<dbReference type="GO" id="GO:0005737">
    <property type="term" value="C:cytoplasm"/>
    <property type="evidence" value="ECO:0007669"/>
    <property type="project" value="TreeGrafter"/>
</dbReference>
<dbReference type="Pfam" id="PF00226">
    <property type="entry name" value="DnaJ"/>
    <property type="match status" value="1"/>
</dbReference>
<dbReference type="PROSITE" id="PS50076">
    <property type="entry name" value="DNAJ_2"/>
    <property type="match status" value="1"/>
</dbReference>
<dbReference type="FunFam" id="2.60.260.20:FF:000013">
    <property type="entry name" value="DnaJ subfamily B member 11"/>
    <property type="match status" value="1"/>
</dbReference>
<reference evidence="4 5" key="1">
    <citation type="journal article" date="2008" name="Appl. Environ. Microbiol.">
        <title>Genomic insights into Mn(II) oxidation by the marine alphaproteobacterium Aurantimonas sp. strain SI85-9A1.</title>
        <authorList>
            <person name="Dick G.J."/>
            <person name="Podell S."/>
            <person name="Johnson H.A."/>
            <person name="Rivera-Espinoza Y."/>
            <person name="Bernier-Latmani R."/>
            <person name="McCarthy J.K."/>
            <person name="Torpey J.W."/>
            <person name="Clement B.G."/>
            <person name="Gaasterland T."/>
            <person name="Tebo B.M."/>
        </authorList>
    </citation>
    <scope>NUCLEOTIDE SEQUENCE [LARGE SCALE GENOMIC DNA]</scope>
    <source>
        <strain evidence="4 5">SI85-9A1</strain>
    </source>
</reference>
<dbReference type="Gene3D" id="2.60.260.20">
    <property type="entry name" value="Urease metallochaperone UreE, N-terminal domain"/>
    <property type="match status" value="2"/>
</dbReference>
<keyword evidence="5" id="KW-1185">Reference proteome</keyword>
<organism evidence="4 5">
    <name type="scientific">Aurantimonas manganoxydans (strain ATCC BAA-1229 / DSM 21871 / SI85-9A1)</name>
    <dbReference type="NCBI Taxonomy" id="287752"/>
    <lineage>
        <taxon>Bacteria</taxon>
        <taxon>Pseudomonadati</taxon>
        <taxon>Pseudomonadota</taxon>
        <taxon>Alphaproteobacteria</taxon>
        <taxon>Hyphomicrobiales</taxon>
        <taxon>Aurantimonadaceae</taxon>
        <taxon>Aurantimonas</taxon>
    </lineage>
</organism>
<keyword evidence="1" id="KW-0143">Chaperone</keyword>
<sequence>MRDPYAVLGVAKTASEKEIKSAFRKLAKQYHPDANASDPKAAARFNEANQAYEILGDKDKRAQFDRGEIDAEGKAKFQGFGGGGGSPFGAGGFGGGRGQRPGGFDFRSTGGPEDLGGDGLFSDFFEQAFAGAAGGRRSAGPGFAGARNASTRGEDINANLKVKLADVVSGAKVEAIFPTGKRLAIRLPEGVEDGQTIRLKGQGQPAPVPGGKPGDALVTVQFAPHPRFRIDGRDLIHDLPVPLKTAVLGGKVEVETLDGRIALTIPAWTNSGKTFRLRGKGLTTKAGGRGDLMASVRIMLPEGDADLAALFRKQAEREDAIG</sequence>
<dbReference type="CDD" id="cd10747">
    <property type="entry name" value="DnaJ_C"/>
    <property type="match status" value="1"/>
</dbReference>
<dbReference type="PANTHER" id="PTHR43096:SF52">
    <property type="entry name" value="DNAJ HOMOLOG 1, MITOCHONDRIAL-RELATED"/>
    <property type="match status" value="1"/>
</dbReference>
<protein>
    <submittedName>
        <fullName evidence="4">Chaperone protein DnaJ</fullName>
    </submittedName>
</protein>
<dbReference type="InterPro" id="IPR036869">
    <property type="entry name" value="J_dom_sf"/>
</dbReference>
<evidence type="ECO:0000256" key="2">
    <source>
        <dbReference type="SAM" id="MobiDB-lite"/>
    </source>
</evidence>
<dbReference type="SUPFAM" id="SSF49493">
    <property type="entry name" value="HSP40/DnaJ peptide-binding domain"/>
    <property type="match status" value="2"/>
</dbReference>
<dbReference type="EMBL" id="AAPJ01000005">
    <property type="protein sequence ID" value="EAS49205.1"/>
    <property type="molecule type" value="Genomic_DNA"/>
</dbReference>
<dbReference type="BioCyc" id="AURANTIMONAS:SI859A1_02806-MONOMER"/>
<dbReference type="Pfam" id="PF01556">
    <property type="entry name" value="DnaJ_C"/>
    <property type="match status" value="1"/>
</dbReference>
<dbReference type="GO" id="GO:0051082">
    <property type="term" value="F:unfolded protein binding"/>
    <property type="evidence" value="ECO:0007669"/>
    <property type="project" value="InterPro"/>
</dbReference>
<comment type="caution">
    <text evidence="4">The sequence shown here is derived from an EMBL/GenBank/DDBJ whole genome shotgun (WGS) entry which is preliminary data.</text>
</comment>
<evidence type="ECO:0000259" key="3">
    <source>
        <dbReference type="PROSITE" id="PS50076"/>
    </source>
</evidence>
<evidence type="ECO:0000256" key="1">
    <source>
        <dbReference type="ARBA" id="ARBA00023186"/>
    </source>
</evidence>
<dbReference type="OrthoDB" id="9779889at2"/>
<evidence type="ECO:0000313" key="4">
    <source>
        <dbReference type="EMBL" id="EAS49205.1"/>
    </source>
</evidence>
<proteinExistence type="predicted"/>
<dbReference type="HOGENOM" id="CLU_017633_0_0_5"/>
<feature type="domain" description="J" evidence="3">
    <location>
        <begin position="3"/>
        <end position="68"/>
    </location>
</feature>
<dbReference type="InterPro" id="IPR008971">
    <property type="entry name" value="HSP40/DnaJ_pept-bd"/>
</dbReference>
<dbReference type="AlphaFoldDB" id="Q1YGM0"/>